<sequence>MSTPGEKPDYWEKQAHRILRALMVRHGVDYKALTYELTRNASEIAVRQMSNRIRAGKFPLSFFLRALAAMNLKEAEVVLPKLTPSPCQELTPRGRQKSKRASAEKDVGDEG</sequence>
<name>A0A8B6XCU0_9BURK</name>
<proteinExistence type="predicted"/>
<evidence type="ECO:0000313" key="4">
    <source>
        <dbReference type="RefSeq" id="WP_156924524.1"/>
    </source>
</evidence>
<accession>A0A8B6XCU0</accession>
<feature type="compositionally biased region" description="Basic and acidic residues" evidence="1">
    <location>
        <begin position="101"/>
        <end position="111"/>
    </location>
</feature>
<evidence type="ECO:0000259" key="2">
    <source>
        <dbReference type="Pfam" id="PF20075"/>
    </source>
</evidence>
<dbReference type="InterPro" id="IPR045526">
    <property type="entry name" value="DUF6471"/>
</dbReference>
<dbReference type="RefSeq" id="WP_156924524.1">
    <property type="nucleotide sequence ID" value="NZ_KI519499.1"/>
</dbReference>
<reference evidence="4" key="1">
    <citation type="submission" date="2025-08" db="UniProtKB">
        <authorList>
            <consortium name="RefSeq"/>
        </authorList>
    </citation>
    <scope>IDENTIFICATION</scope>
</reference>
<dbReference type="AlphaFoldDB" id="A0A8B6XCU0"/>
<dbReference type="Proteomes" id="UP000675920">
    <property type="component" value="Unplaced"/>
</dbReference>
<dbReference type="OrthoDB" id="9009595at2"/>
<protein>
    <submittedName>
        <fullName evidence="4">DUF6471 domain-containing protein</fullName>
    </submittedName>
</protein>
<evidence type="ECO:0000313" key="3">
    <source>
        <dbReference type="Proteomes" id="UP000675920"/>
    </source>
</evidence>
<organism evidence="3 4">
    <name type="scientific">Derxia gummosa DSM 723</name>
    <dbReference type="NCBI Taxonomy" id="1121388"/>
    <lineage>
        <taxon>Bacteria</taxon>
        <taxon>Pseudomonadati</taxon>
        <taxon>Pseudomonadota</taxon>
        <taxon>Betaproteobacteria</taxon>
        <taxon>Burkholderiales</taxon>
        <taxon>Alcaligenaceae</taxon>
        <taxon>Derxia</taxon>
    </lineage>
</organism>
<keyword evidence="3" id="KW-1185">Reference proteome</keyword>
<feature type="domain" description="DUF6471" evidence="2">
    <location>
        <begin position="11"/>
        <end position="74"/>
    </location>
</feature>
<dbReference type="Pfam" id="PF20075">
    <property type="entry name" value="DUF6471"/>
    <property type="match status" value="1"/>
</dbReference>
<evidence type="ECO:0000256" key="1">
    <source>
        <dbReference type="SAM" id="MobiDB-lite"/>
    </source>
</evidence>
<feature type="region of interest" description="Disordered" evidence="1">
    <location>
        <begin position="83"/>
        <end position="111"/>
    </location>
</feature>